<dbReference type="OMA" id="SFWARHF"/>
<reference evidence="4" key="1">
    <citation type="journal article" date="2013" name="Genome Announc.">
        <title>Draft genome sequence of Pseudozyma brasiliensis sp. nov. strain GHG001, a high producer of endo-1,4-xylanase isolated from an insect pest of sugarcane.</title>
        <authorList>
            <person name="Oliveira J.V.D.C."/>
            <person name="dos Santos R.A.C."/>
            <person name="Borges T.A."/>
            <person name="Riano-Pachon D.M."/>
            <person name="Goldman G.H."/>
        </authorList>
    </citation>
    <scope>NUCLEOTIDE SEQUENCE [LARGE SCALE GENOMIC DNA]</scope>
    <source>
        <strain evidence="4">GHG001</strain>
    </source>
</reference>
<dbReference type="HOGENOM" id="CLU_020881_0_0_1"/>
<evidence type="ECO:0000313" key="4">
    <source>
        <dbReference type="Proteomes" id="UP000019377"/>
    </source>
</evidence>
<accession>V5GW27</accession>
<feature type="region of interest" description="Disordered" evidence="1">
    <location>
        <begin position="1"/>
        <end position="23"/>
    </location>
</feature>
<keyword evidence="4" id="KW-1185">Reference proteome</keyword>
<feature type="transmembrane region" description="Helical" evidence="2">
    <location>
        <begin position="134"/>
        <end position="160"/>
    </location>
</feature>
<dbReference type="Proteomes" id="UP000019377">
    <property type="component" value="Unassembled WGS sequence"/>
</dbReference>
<feature type="compositionally biased region" description="Basic residues" evidence="1">
    <location>
        <begin position="466"/>
        <end position="478"/>
    </location>
</feature>
<feature type="transmembrane region" description="Helical" evidence="2">
    <location>
        <begin position="181"/>
        <end position="206"/>
    </location>
</feature>
<dbReference type="EMBL" id="KI545851">
    <property type="protein sequence ID" value="EST10077.1"/>
    <property type="molecule type" value="Genomic_DNA"/>
</dbReference>
<evidence type="ECO:0000313" key="3">
    <source>
        <dbReference type="EMBL" id="EST10077.1"/>
    </source>
</evidence>
<feature type="compositionally biased region" description="Acidic residues" evidence="1">
    <location>
        <begin position="495"/>
        <end position="506"/>
    </location>
</feature>
<feature type="transmembrane region" description="Helical" evidence="2">
    <location>
        <begin position="226"/>
        <end position="243"/>
    </location>
</feature>
<organism evidence="3 4">
    <name type="scientific">Kalmanozyma brasiliensis (strain GHG001)</name>
    <name type="common">Yeast</name>
    <name type="synonym">Pseudozyma brasiliensis</name>
    <dbReference type="NCBI Taxonomy" id="1365824"/>
    <lineage>
        <taxon>Eukaryota</taxon>
        <taxon>Fungi</taxon>
        <taxon>Dikarya</taxon>
        <taxon>Basidiomycota</taxon>
        <taxon>Ustilaginomycotina</taxon>
        <taxon>Ustilaginomycetes</taxon>
        <taxon>Ustilaginales</taxon>
        <taxon>Ustilaginaceae</taxon>
        <taxon>Kalmanozyma</taxon>
    </lineage>
</organism>
<feature type="transmembrane region" description="Helical" evidence="2">
    <location>
        <begin position="248"/>
        <end position="270"/>
    </location>
</feature>
<keyword evidence="2" id="KW-0472">Membrane</keyword>
<feature type="transmembrane region" description="Helical" evidence="2">
    <location>
        <begin position="276"/>
        <end position="295"/>
    </location>
</feature>
<evidence type="ECO:0008006" key="5">
    <source>
        <dbReference type="Google" id="ProtNLM"/>
    </source>
</evidence>
<dbReference type="OrthoDB" id="3364886at2759"/>
<protein>
    <recommendedName>
        <fullName evidence="5">DUF4203 domain-containing protein</fullName>
    </recommendedName>
</protein>
<sequence>MAPRPLTQLTGPVLGTRDDDPDNTFQGHDPEAIAMALAAHSHNMTVLANDASLSGSYQGHDSWDIATAIQSYIVNHQANPWPEDFIHPPPQTGRPSAERIASIHAATLVSSSSNGNITLAPVFSLSDLVHEQHWMSVLLCIVWIIAGLFLLFFGWASFFWGSTLGMSRKRVDERAKKRSRFGPLFAGPPLAGGVGGIIIGFLFFSFLTTVVTAAICVGESKSVSSAAYFVIWLLPGLLGAFLAGHWPLFARAFTGLLAGSCLTLIITAMFGIQTLIIRAIVIAVCTSLITAPLLLPGRSVIHFHLLNMCTSIIGMVTFLDGVALVAPSHDSSASWIDLWVLLFALDRSSSEVSARRKWGTSVFKGYIAAAVLGPLVGFLFEFIFHTHAAEDPDMEWNKYLGAFTERLEHQTVAEMYDRAGAFEPAPTAWQKVSRAFGRSRGPAAYDNILAANDLEKSPFTNLPSPRSRRRARRARSTKPRGGPAKFAAAKRPPLDESDDDTTDYDSDASLHKLNSRSKTMSKDSLMTKVNAEEMEDELKPLNSSGDSKLTAVSAGQTRPPSYRTNSSKSGASS</sequence>
<feature type="transmembrane region" description="Helical" evidence="2">
    <location>
        <begin position="361"/>
        <end position="384"/>
    </location>
</feature>
<keyword evidence="2" id="KW-1133">Transmembrane helix</keyword>
<dbReference type="eggNOG" id="ENOG502SBD4">
    <property type="taxonomic scope" value="Eukaryota"/>
</dbReference>
<feature type="compositionally biased region" description="Polar residues" evidence="1">
    <location>
        <begin position="553"/>
        <end position="573"/>
    </location>
</feature>
<dbReference type="AlphaFoldDB" id="V5GW27"/>
<dbReference type="GeneID" id="27418705"/>
<feature type="transmembrane region" description="Helical" evidence="2">
    <location>
        <begin position="307"/>
        <end position="326"/>
    </location>
</feature>
<keyword evidence="2" id="KW-0812">Transmembrane</keyword>
<gene>
    <name evidence="3" type="ORF">PSEUBRA_SCAF1g00514</name>
</gene>
<feature type="region of interest" description="Disordered" evidence="1">
    <location>
        <begin position="456"/>
        <end position="573"/>
    </location>
</feature>
<name>V5GW27_KALBG</name>
<evidence type="ECO:0000256" key="1">
    <source>
        <dbReference type="SAM" id="MobiDB-lite"/>
    </source>
</evidence>
<proteinExistence type="predicted"/>
<evidence type="ECO:0000256" key="2">
    <source>
        <dbReference type="SAM" id="Phobius"/>
    </source>
</evidence>